<evidence type="ECO:0000256" key="6">
    <source>
        <dbReference type="ARBA" id="ARBA00023163"/>
    </source>
</evidence>
<dbReference type="GO" id="GO:0045944">
    <property type="term" value="P:positive regulation of transcription by RNA polymerase II"/>
    <property type="evidence" value="ECO:0007669"/>
    <property type="project" value="TreeGrafter"/>
</dbReference>
<feature type="region of interest" description="Disordered" evidence="8">
    <location>
        <begin position="607"/>
        <end position="841"/>
    </location>
</feature>
<dbReference type="PROSITE" id="PS00463">
    <property type="entry name" value="ZN2_CY6_FUNGAL_1"/>
    <property type="match status" value="1"/>
</dbReference>
<evidence type="ECO:0000256" key="1">
    <source>
        <dbReference type="ARBA" id="ARBA00004123"/>
    </source>
</evidence>
<dbReference type="InterPro" id="IPR036864">
    <property type="entry name" value="Zn2-C6_fun-type_DNA-bd_sf"/>
</dbReference>
<evidence type="ECO:0000256" key="4">
    <source>
        <dbReference type="ARBA" id="ARBA00023015"/>
    </source>
</evidence>
<dbReference type="GO" id="GO:0043565">
    <property type="term" value="F:sequence-specific DNA binding"/>
    <property type="evidence" value="ECO:0007669"/>
    <property type="project" value="TreeGrafter"/>
</dbReference>
<dbReference type="Proteomes" id="UP000029964">
    <property type="component" value="Unassembled WGS sequence"/>
</dbReference>
<dbReference type="CDD" id="cd12148">
    <property type="entry name" value="fungal_TF_MHR"/>
    <property type="match status" value="1"/>
</dbReference>
<evidence type="ECO:0000256" key="3">
    <source>
        <dbReference type="ARBA" id="ARBA00022833"/>
    </source>
</evidence>
<dbReference type="HOGENOM" id="CLU_007548_0_0_1"/>
<feature type="domain" description="Zn(2)-C6 fungal-type" evidence="9">
    <location>
        <begin position="56"/>
        <end position="86"/>
    </location>
</feature>
<reference evidence="11" key="1">
    <citation type="journal article" date="2014" name="Genome Announc.">
        <title>Genome sequence and annotation of Acremonium chrysogenum, producer of the beta-lactam antibiotic cephalosporin C.</title>
        <authorList>
            <person name="Terfehr D."/>
            <person name="Dahlmann T.A."/>
            <person name="Specht T."/>
            <person name="Zadra I."/>
            <person name="Kuernsteiner H."/>
            <person name="Kueck U."/>
        </authorList>
    </citation>
    <scope>NUCLEOTIDE SEQUENCE [LARGE SCALE GENOMIC DNA]</scope>
    <source>
        <strain evidence="11">ATCC 11550 / CBS 779.69 / DSM 880 / IAM 14645 / JCM 23072 / IMI 49137</strain>
    </source>
</reference>
<evidence type="ECO:0000256" key="7">
    <source>
        <dbReference type="ARBA" id="ARBA00023242"/>
    </source>
</evidence>
<evidence type="ECO:0000256" key="8">
    <source>
        <dbReference type="SAM" id="MobiDB-lite"/>
    </source>
</evidence>
<dbReference type="GO" id="GO:0000981">
    <property type="term" value="F:DNA-binding transcription factor activity, RNA polymerase II-specific"/>
    <property type="evidence" value="ECO:0007669"/>
    <property type="project" value="InterPro"/>
</dbReference>
<feature type="compositionally biased region" description="Polar residues" evidence="8">
    <location>
        <begin position="649"/>
        <end position="658"/>
    </location>
</feature>
<dbReference type="SUPFAM" id="SSF57701">
    <property type="entry name" value="Zn2/Cys6 DNA-binding domain"/>
    <property type="match status" value="1"/>
</dbReference>
<evidence type="ECO:0000313" key="11">
    <source>
        <dbReference type="Proteomes" id="UP000029964"/>
    </source>
</evidence>
<comment type="subcellular location">
    <subcellularLocation>
        <location evidence="1">Nucleus</location>
    </subcellularLocation>
</comment>
<evidence type="ECO:0000256" key="2">
    <source>
        <dbReference type="ARBA" id="ARBA00022723"/>
    </source>
</evidence>
<dbReference type="GO" id="GO:0008270">
    <property type="term" value="F:zinc ion binding"/>
    <property type="evidence" value="ECO:0007669"/>
    <property type="project" value="InterPro"/>
</dbReference>
<comment type="caution">
    <text evidence="10">The sequence shown here is derived from an EMBL/GenBank/DDBJ whole genome shotgun (WGS) entry which is preliminary data.</text>
</comment>
<keyword evidence="6" id="KW-0804">Transcription</keyword>
<dbReference type="PANTHER" id="PTHR47782">
    <property type="entry name" value="ZN(II)2CYS6 TRANSCRIPTION FACTOR (EUROFUNG)-RELATED"/>
    <property type="match status" value="1"/>
</dbReference>
<dbReference type="STRING" id="857340.A0A086TCX3"/>
<name>A0A086TCX3_HAPC1</name>
<accession>A0A086TCX3</accession>
<protein>
    <submittedName>
        <fullName evidence="10">Transcriptional activator protein-like protein</fullName>
    </submittedName>
</protein>
<dbReference type="GO" id="GO:0006351">
    <property type="term" value="P:DNA-templated transcription"/>
    <property type="evidence" value="ECO:0007669"/>
    <property type="project" value="InterPro"/>
</dbReference>
<dbReference type="PANTHER" id="PTHR47782:SF8">
    <property type="entry name" value="ZN(II)2CYS6 TRANSCRIPTION FACTOR (EUROFUNG)"/>
    <property type="match status" value="1"/>
</dbReference>
<keyword evidence="3" id="KW-0862">Zinc</keyword>
<keyword evidence="5" id="KW-0238">DNA-binding</keyword>
<feature type="compositionally biased region" description="Polar residues" evidence="8">
    <location>
        <begin position="671"/>
        <end position="685"/>
    </location>
</feature>
<dbReference type="Pfam" id="PF04082">
    <property type="entry name" value="Fungal_trans"/>
    <property type="match status" value="1"/>
</dbReference>
<feature type="compositionally biased region" description="Basic and acidic residues" evidence="8">
    <location>
        <begin position="34"/>
        <end position="46"/>
    </location>
</feature>
<sequence>MNPAHVFRQGLGSVAPRQNQHQTINFPTRPPPPPHDDLSDDHGDGHGGRIAHTLTACCRCRQRKTRCDPTLPRCLPCERSGSVCEYLDTARGRKINRNYVIKLQDKVRALEAELAQFVDDEGEYPHSSEDMVRPGGMVRLGGGDETPRYLGPSSGIAMSRLLMEEAKRFTQSNRVSDLIPDLRARRQNRMQSIQMTASKNYPTTSERPAEELPSRGLASKLVEIFKQKGQIFWPTLHETAFEKDLEDVYNGDTDVYKRFVVHMVFAIGLQRMSIQYAGLADAFYQAAMKDFETVLRPKDLKTLQCLVLIGQYSLVTPTRVPVYYVIGLATKICQQEGLVDEKTITTGYNLDPLTIDMRRRLVWSVASMEFGLAHSLGRPNSFATCDEQLDVNFMSTVEDEYITENGIQVGPTSPRKVAAIHAFRMRILQAEVRRTLYERKRPEPKDDSSPWYQQMENRLKDWLDACPENPPWCKPWFLTRYNQILISMYRPSPQVSNPSPAAAEICFKSAGFIIETSRKQMDDGSVGITWVFLLVLNMALNTLLWTISYAEVRAAHPREETEKLVNQALDALDGCEERWPGSGTSSELYSIFSRACLQSYESRTYQPNSILATPPAPSETSASPDTAYSQAVNGQQPTFLNPPQFGNVFDSSPESMNSYALDPNFPPPQPQFRSNSIFQNSATTDNHGRRFSYFPPDFSQMDDAGPTEEVAAAPDAIPDQQQFASPPHQLTAQHPTPPDSMASMSSAASNVTLSPPSMPPASSQPPSTMGMPPSIPHSAKINPAHPQAAQRIPPYTMPQSAPPAPRRQQQRQQQQQPRGGMAQQRPLPQQPPAATTSGDWFSPPAAFISPYNFGSMGSTFYNDLSALNTFGDFSGSDLGLQDLDGGPPGNPHFSRPAGRQGSLTQSQQMELMNVLETQGVSDIDAFLKAGTMSGGPWY</sequence>
<dbReference type="PROSITE" id="PS50048">
    <property type="entry name" value="ZN2_CY6_FUNGAL_2"/>
    <property type="match status" value="1"/>
</dbReference>
<dbReference type="InterPro" id="IPR052202">
    <property type="entry name" value="Yeast_MetPath_Reg"/>
</dbReference>
<feature type="compositionally biased region" description="Polar residues" evidence="8">
    <location>
        <begin position="16"/>
        <end position="26"/>
    </location>
</feature>
<keyword evidence="7" id="KW-0539">Nucleus</keyword>
<dbReference type="InterPro" id="IPR001138">
    <property type="entry name" value="Zn2Cys6_DnaBD"/>
</dbReference>
<evidence type="ECO:0000313" key="10">
    <source>
        <dbReference type="EMBL" id="KFH47205.1"/>
    </source>
</evidence>
<dbReference type="CDD" id="cd00067">
    <property type="entry name" value="GAL4"/>
    <property type="match status" value="1"/>
</dbReference>
<proteinExistence type="predicted"/>
<dbReference type="GO" id="GO:0005634">
    <property type="term" value="C:nucleus"/>
    <property type="evidence" value="ECO:0007669"/>
    <property type="project" value="UniProtKB-SubCell"/>
</dbReference>
<feature type="compositionally biased region" description="Polar residues" evidence="8">
    <location>
        <begin position="628"/>
        <end position="641"/>
    </location>
</feature>
<dbReference type="InterPro" id="IPR007219">
    <property type="entry name" value="XnlR_reg_dom"/>
</dbReference>
<feature type="compositionally biased region" description="Low complexity" evidence="8">
    <location>
        <begin position="618"/>
        <end position="627"/>
    </location>
</feature>
<dbReference type="SMART" id="SM00066">
    <property type="entry name" value="GAL4"/>
    <property type="match status" value="1"/>
</dbReference>
<feature type="region of interest" description="Disordered" evidence="8">
    <location>
        <begin position="1"/>
        <end position="46"/>
    </location>
</feature>
<organism evidence="10 11">
    <name type="scientific">Hapsidospora chrysogenum (strain ATCC 11550 / CBS 779.69 / DSM 880 / IAM 14645 / JCM 23072 / IMI 49137)</name>
    <name type="common">Acremonium chrysogenum</name>
    <dbReference type="NCBI Taxonomy" id="857340"/>
    <lineage>
        <taxon>Eukaryota</taxon>
        <taxon>Fungi</taxon>
        <taxon>Dikarya</taxon>
        <taxon>Ascomycota</taxon>
        <taxon>Pezizomycotina</taxon>
        <taxon>Sordariomycetes</taxon>
        <taxon>Hypocreomycetidae</taxon>
        <taxon>Hypocreales</taxon>
        <taxon>Bionectriaceae</taxon>
        <taxon>Hapsidospora</taxon>
    </lineage>
</organism>
<feature type="compositionally biased region" description="Low complexity" evidence="8">
    <location>
        <begin position="740"/>
        <end position="749"/>
    </location>
</feature>
<gene>
    <name evidence="10" type="ORF">ACRE_019110</name>
</gene>
<dbReference type="Pfam" id="PF00172">
    <property type="entry name" value="Zn_clus"/>
    <property type="match status" value="1"/>
</dbReference>
<keyword evidence="4" id="KW-0805">Transcription regulation</keyword>
<dbReference type="Gene3D" id="4.10.240.10">
    <property type="entry name" value="Zn(2)-C6 fungal-type DNA-binding domain"/>
    <property type="match status" value="1"/>
</dbReference>
<keyword evidence="11" id="KW-1185">Reference proteome</keyword>
<evidence type="ECO:0000256" key="5">
    <source>
        <dbReference type="ARBA" id="ARBA00023125"/>
    </source>
</evidence>
<dbReference type="AlphaFoldDB" id="A0A086TCX3"/>
<dbReference type="OrthoDB" id="5416384at2759"/>
<feature type="compositionally biased region" description="Low complexity" evidence="8">
    <location>
        <begin position="806"/>
        <end position="827"/>
    </location>
</feature>
<feature type="compositionally biased region" description="Low complexity" evidence="8">
    <location>
        <begin position="711"/>
        <end position="724"/>
    </location>
</feature>
<evidence type="ECO:0000259" key="9">
    <source>
        <dbReference type="PROSITE" id="PS50048"/>
    </source>
</evidence>
<keyword evidence="2" id="KW-0479">Metal-binding</keyword>
<dbReference type="SMART" id="SM00906">
    <property type="entry name" value="Fungal_trans"/>
    <property type="match status" value="1"/>
</dbReference>
<dbReference type="EMBL" id="JPKY01000011">
    <property type="protein sequence ID" value="KFH47205.1"/>
    <property type="molecule type" value="Genomic_DNA"/>
</dbReference>